<dbReference type="EMBL" id="HAEB01004851">
    <property type="protein sequence ID" value="SBQ51378.1"/>
    <property type="molecule type" value="Transcribed_RNA"/>
</dbReference>
<proteinExistence type="predicted"/>
<organism evidence="1">
    <name type="scientific">Nothobranchius korthausae</name>
    <dbReference type="NCBI Taxonomy" id="1143690"/>
    <lineage>
        <taxon>Eukaryota</taxon>
        <taxon>Metazoa</taxon>
        <taxon>Chordata</taxon>
        <taxon>Craniata</taxon>
        <taxon>Vertebrata</taxon>
        <taxon>Euteleostomi</taxon>
        <taxon>Actinopterygii</taxon>
        <taxon>Neopterygii</taxon>
        <taxon>Teleostei</taxon>
        <taxon>Neoteleostei</taxon>
        <taxon>Acanthomorphata</taxon>
        <taxon>Ovalentaria</taxon>
        <taxon>Atherinomorphae</taxon>
        <taxon>Cyprinodontiformes</taxon>
        <taxon>Nothobranchiidae</taxon>
        <taxon>Nothobranchius</taxon>
    </lineage>
</organism>
<dbReference type="AlphaFoldDB" id="A0A1A8EXW7"/>
<name>A0A1A8EXW7_9TELE</name>
<reference evidence="1" key="2">
    <citation type="submission" date="2016-06" db="EMBL/GenBank/DDBJ databases">
        <title>The genome of a short-lived fish provides insights into sex chromosome evolution and the genetic control of aging.</title>
        <authorList>
            <person name="Reichwald K."/>
            <person name="Felder M."/>
            <person name="Petzold A."/>
            <person name="Koch P."/>
            <person name="Groth M."/>
            <person name="Platzer M."/>
        </authorList>
    </citation>
    <scope>NUCLEOTIDE SEQUENCE</scope>
    <source>
        <tissue evidence="1">Brain</tissue>
    </source>
</reference>
<sequence>MSATSGMMAAHNVCSACNSCSSAYQRLEDGIHQLKMSVHQLEDDRRTKDQLLINFMSVALDQSKCISQLQNSRAHQLVISPPSGQAPASDTATTVPLTISANVGPNNASAGPNHGLTVCTAGPSESENELDDAPWNRSAVPAEISLPHASSPSSASVPVPSGDEWIRVGARPKTRVLASTPVHSGSQAHPSWSEVVRNGRKQYHPQLPESLQPHLELSNRFSPLSTGASYLPPGETADPPVWCQSSY</sequence>
<protein>
    <submittedName>
        <fullName evidence="1">Uncharacterized protein</fullName>
    </submittedName>
</protein>
<evidence type="ECO:0000313" key="1">
    <source>
        <dbReference type="EMBL" id="SBQ51378.1"/>
    </source>
</evidence>
<reference evidence="1" key="1">
    <citation type="submission" date="2016-05" db="EMBL/GenBank/DDBJ databases">
        <authorList>
            <person name="Lavstsen T."/>
            <person name="Jespersen J.S."/>
        </authorList>
    </citation>
    <scope>NUCLEOTIDE SEQUENCE</scope>
    <source>
        <tissue evidence="1">Brain</tissue>
    </source>
</reference>
<feature type="non-terminal residue" evidence="1">
    <location>
        <position position="247"/>
    </location>
</feature>
<gene>
    <name evidence="1" type="primary">Nfu_g_1_008750</name>
</gene>
<accession>A0A1A8EXW7</accession>